<proteinExistence type="predicted"/>
<comment type="caution">
    <text evidence="1">The sequence shown here is derived from an EMBL/GenBank/DDBJ whole genome shotgun (WGS) entry which is preliminary data.</text>
</comment>
<evidence type="ECO:0000313" key="1">
    <source>
        <dbReference type="EMBL" id="KAK8211319.1"/>
    </source>
</evidence>
<organism evidence="1 2">
    <name type="scientific">Zalaria obscura</name>
    <dbReference type="NCBI Taxonomy" id="2024903"/>
    <lineage>
        <taxon>Eukaryota</taxon>
        <taxon>Fungi</taxon>
        <taxon>Dikarya</taxon>
        <taxon>Ascomycota</taxon>
        <taxon>Pezizomycotina</taxon>
        <taxon>Dothideomycetes</taxon>
        <taxon>Dothideomycetidae</taxon>
        <taxon>Dothideales</taxon>
        <taxon>Zalariaceae</taxon>
        <taxon>Zalaria</taxon>
    </lineage>
</organism>
<gene>
    <name evidence="1" type="ORF">M8818_003286</name>
</gene>
<evidence type="ECO:0000313" key="2">
    <source>
        <dbReference type="Proteomes" id="UP001320706"/>
    </source>
</evidence>
<accession>A0ACC3SEQ4</accession>
<keyword evidence="2" id="KW-1185">Reference proteome</keyword>
<name>A0ACC3SEQ4_9PEZI</name>
<dbReference type="EMBL" id="JAMKPW020000014">
    <property type="protein sequence ID" value="KAK8211319.1"/>
    <property type="molecule type" value="Genomic_DNA"/>
</dbReference>
<reference evidence="1" key="1">
    <citation type="submission" date="2024-02" db="EMBL/GenBank/DDBJ databases">
        <title>Metagenome Assembled Genome of Zalaria obscura JY119.</title>
        <authorList>
            <person name="Vighnesh L."/>
            <person name="Jagadeeshwari U."/>
            <person name="Venkata Ramana C."/>
            <person name="Sasikala C."/>
        </authorList>
    </citation>
    <scope>NUCLEOTIDE SEQUENCE</scope>
    <source>
        <strain evidence="1">JY119</strain>
    </source>
</reference>
<dbReference type="Proteomes" id="UP001320706">
    <property type="component" value="Unassembled WGS sequence"/>
</dbReference>
<protein>
    <submittedName>
        <fullName evidence="1">Uncharacterized protein</fullName>
    </submittedName>
</protein>
<sequence length="271" mass="29658">MPNPPPPLTLPPSYATLPYTSITLSHVPSTSPAPTPTIIVTLNRPQKYNAFTETMSRELEEAFTLFDVDDRVKCVVVTGAGRMFCAGADLQEGLRGGEERVEEHRDSGGRVTLAIHRCRKPTIGALNGSAVGIGITMTLAMSIRIAYAQAKIGFVFARRGLIMEAAILPRALELADEIVKNTSTVSTYLMRELMWRGPTSAEATHLLDSRLIYEMFSSKDKAEGVEAFLGKRPVQFTGTMEKDAPAAYPWWEGVDISRRVKASVGDNKAKL</sequence>